<dbReference type="SUPFAM" id="SSF110395">
    <property type="entry name" value="CutC-like"/>
    <property type="match status" value="2"/>
</dbReference>
<dbReference type="AlphaFoldDB" id="A0A0L7LJH8"/>
<protein>
    <recommendedName>
        <fullName evidence="2">Copper homeostasis protein cutC homolog</fullName>
    </recommendedName>
</protein>
<gene>
    <name evidence="3" type="ORF">OBRU01_07237</name>
</gene>
<dbReference type="EMBL" id="JTDY01000877">
    <property type="protein sequence ID" value="KOB75585.1"/>
    <property type="molecule type" value="Genomic_DNA"/>
</dbReference>
<reference evidence="3 4" key="1">
    <citation type="journal article" date="2015" name="Genome Biol. Evol.">
        <title>The genome of winter moth (Operophtera brumata) provides a genomic perspective on sexual dimorphism and phenology.</title>
        <authorList>
            <person name="Derks M.F."/>
            <person name="Smit S."/>
            <person name="Salis L."/>
            <person name="Schijlen E."/>
            <person name="Bossers A."/>
            <person name="Mateman C."/>
            <person name="Pijl A.S."/>
            <person name="de Ridder D."/>
            <person name="Groenen M.A."/>
            <person name="Visser M.E."/>
            <person name="Megens H.J."/>
        </authorList>
    </citation>
    <scope>NUCLEOTIDE SEQUENCE [LARGE SCALE GENOMIC DNA]</scope>
    <source>
        <strain evidence="3">WM2013NL</strain>
        <tissue evidence="3">Head and thorax</tissue>
    </source>
</reference>
<sequence>MLQVAVDSLESAVRKQPANSRTQVNVTIRCRGGDDFLYSEFEMITMLRDVKYFKEMDVDGFVFGALTENLDIDEHKAMKVLAIASPKNVTFSRAFDHKMLQVAVDSLESAVRKQPANSRTQVNVTIRCRGGDDFLYSEFEMITMLRDVKYFKEMDVDGFVFGALTENLDIDEHKAMKVLAIASPKNVTFSRAFDHVREYKKTANILVGLGFHRVHTAGLRENVNQPGAIKNLSFLATRYNSSELSIMPGGGVSPDNVGCFINMGCNIIHSTCRSAMQLPKTERLFSLGVTDSSSVYLADVEVVKELKESIFQAVQERDKDIDEVDYQ</sequence>
<evidence type="ECO:0000256" key="1">
    <source>
        <dbReference type="ARBA" id="ARBA00007768"/>
    </source>
</evidence>
<dbReference type="Pfam" id="PF03932">
    <property type="entry name" value="CutC"/>
    <property type="match status" value="2"/>
</dbReference>
<evidence type="ECO:0000313" key="4">
    <source>
        <dbReference type="Proteomes" id="UP000037510"/>
    </source>
</evidence>
<proteinExistence type="inferred from homology"/>
<dbReference type="Proteomes" id="UP000037510">
    <property type="component" value="Unassembled WGS sequence"/>
</dbReference>
<accession>A0A0L7LJH8</accession>
<evidence type="ECO:0000313" key="3">
    <source>
        <dbReference type="EMBL" id="KOB75585.1"/>
    </source>
</evidence>
<organism evidence="3 4">
    <name type="scientific">Operophtera brumata</name>
    <name type="common">Winter moth</name>
    <name type="synonym">Phalaena brumata</name>
    <dbReference type="NCBI Taxonomy" id="104452"/>
    <lineage>
        <taxon>Eukaryota</taxon>
        <taxon>Metazoa</taxon>
        <taxon>Ecdysozoa</taxon>
        <taxon>Arthropoda</taxon>
        <taxon>Hexapoda</taxon>
        <taxon>Insecta</taxon>
        <taxon>Pterygota</taxon>
        <taxon>Neoptera</taxon>
        <taxon>Endopterygota</taxon>
        <taxon>Lepidoptera</taxon>
        <taxon>Glossata</taxon>
        <taxon>Ditrysia</taxon>
        <taxon>Geometroidea</taxon>
        <taxon>Geometridae</taxon>
        <taxon>Larentiinae</taxon>
        <taxon>Operophtera</taxon>
    </lineage>
</organism>
<dbReference type="PANTHER" id="PTHR12598">
    <property type="entry name" value="COPPER HOMEOSTASIS PROTEIN CUTC"/>
    <property type="match status" value="1"/>
</dbReference>
<dbReference type="PANTHER" id="PTHR12598:SF0">
    <property type="entry name" value="COPPER HOMEOSTASIS PROTEIN CUTC HOMOLOG"/>
    <property type="match status" value="1"/>
</dbReference>
<comment type="similarity">
    <text evidence="1">Belongs to the CutC family.</text>
</comment>
<dbReference type="Gene3D" id="3.20.20.380">
    <property type="entry name" value="Copper homeostasis (CutC) domain"/>
    <property type="match status" value="2"/>
</dbReference>
<dbReference type="InterPro" id="IPR036822">
    <property type="entry name" value="CutC-like_dom_sf"/>
</dbReference>
<dbReference type="InterPro" id="IPR005627">
    <property type="entry name" value="CutC-like"/>
</dbReference>
<name>A0A0L7LJH8_OPEBR</name>
<dbReference type="STRING" id="104452.A0A0L7LJH8"/>
<evidence type="ECO:0000256" key="2">
    <source>
        <dbReference type="ARBA" id="ARBA00019014"/>
    </source>
</evidence>
<dbReference type="GO" id="GO:0005507">
    <property type="term" value="F:copper ion binding"/>
    <property type="evidence" value="ECO:0007669"/>
    <property type="project" value="TreeGrafter"/>
</dbReference>
<keyword evidence="4" id="KW-1185">Reference proteome</keyword>
<comment type="caution">
    <text evidence="3">The sequence shown here is derived from an EMBL/GenBank/DDBJ whole genome shotgun (WGS) entry which is preliminary data.</text>
</comment>